<dbReference type="InterPro" id="IPR027417">
    <property type="entry name" value="P-loop_NTPase"/>
</dbReference>
<evidence type="ECO:0000259" key="6">
    <source>
        <dbReference type="Pfam" id="PF00931"/>
    </source>
</evidence>
<keyword evidence="5" id="KW-0067">ATP-binding</keyword>
<dbReference type="InterPro" id="IPR002182">
    <property type="entry name" value="NB-ARC"/>
</dbReference>
<name>A0AAE2CXV1_9LAMI</name>
<reference evidence="7" key="2">
    <citation type="journal article" date="2024" name="Plant">
        <title>Genomic evolution and insights into agronomic trait innovations of Sesamum species.</title>
        <authorList>
            <person name="Miao H."/>
            <person name="Wang L."/>
            <person name="Qu L."/>
            <person name="Liu H."/>
            <person name="Sun Y."/>
            <person name="Le M."/>
            <person name="Wang Q."/>
            <person name="Wei S."/>
            <person name="Zheng Y."/>
            <person name="Lin W."/>
            <person name="Duan Y."/>
            <person name="Cao H."/>
            <person name="Xiong S."/>
            <person name="Wang X."/>
            <person name="Wei L."/>
            <person name="Li C."/>
            <person name="Ma Q."/>
            <person name="Ju M."/>
            <person name="Zhao R."/>
            <person name="Li G."/>
            <person name="Mu C."/>
            <person name="Tian Q."/>
            <person name="Mei H."/>
            <person name="Zhang T."/>
            <person name="Gao T."/>
            <person name="Zhang H."/>
        </authorList>
    </citation>
    <scope>NUCLEOTIDE SEQUENCE</scope>
    <source>
        <strain evidence="7">3651</strain>
    </source>
</reference>
<evidence type="ECO:0000256" key="3">
    <source>
        <dbReference type="ARBA" id="ARBA00022741"/>
    </source>
</evidence>
<comment type="caution">
    <text evidence="7">The sequence shown here is derived from an EMBL/GenBank/DDBJ whole genome shotgun (WGS) entry which is preliminary data.</text>
</comment>
<keyword evidence="2" id="KW-0433">Leucine-rich repeat</keyword>
<dbReference type="GO" id="GO:0043531">
    <property type="term" value="F:ADP binding"/>
    <property type="evidence" value="ECO:0007669"/>
    <property type="project" value="InterPro"/>
</dbReference>
<sequence length="306" mass="36152">MSTCSIFHKIKLTTDVVVYQGSFLRQDIVVGFEDEAENIIQYLNEESKELDVISIVGMSSLGKTTLARKILRDPRIEYEFPTRLWVYVSQVYRVKDIFLSILRDLSWITEDMYDKTKREIAQTLRVRLEKEKFLIVLDDMWTTRAWDDLRDAFPMTNKMSKILITSRMINVAYHTNHRRQPHQLRFLRDEESWELLQLSIFGKLNNCLKDLEFPGKVIADMCDGLPLVIMLVGGVLAKTTSAREMKVIKSSWMKTKESMRRTLHMDRERRFEEIVMLSYNSLPSKLKPCFLYLEIFQKTLKSQLRD</sequence>
<organism evidence="7 8">
    <name type="scientific">Sesamum alatum</name>
    <dbReference type="NCBI Taxonomy" id="300844"/>
    <lineage>
        <taxon>Eukaryota</taxon>
        <taxon>Viridiplantae</taxon>
        <taxon>Streptophyta</taxon>
        <taxon>Embryophyta</taxon>
        <taxon>Tracheophyta</taxon>
        <taxon>Spermatophyta</taxon>
        <taxon>Magnoliopsida</taxon>
        <taxon>eudicotyledons</taxon>
        <taxon>Gunneridae</taxon>
        <taxon>Pentapetalae</taxon>
        <taxon>asterids</taxon>
        <taxon>lamiids</taxon>
        <taxon>Lamiales</taxon>
        <taxon>Pedaliaceae</taxon>
        <taxon>Sesamum</taxon>
    </lineage>
</organism>
<dbReference type="GO" id="GO:0005524">
    <property type="term" value="F:ATP binding"/>
    <property type="evidence" value="ECO:0007669"/>
    <property type="project" value="UniProtKB-KW"/>
</dbReference>
<evidence type="ECO:0000256" key="5">
    <source>
        <dbReference type="ARBA" id="ARBA00022840"/>
    </source>
</evidence>
<dbReference type="Pfam" id="PF00931">
    <property type="entry name" value="NB-ARC"/>
    <property type="match status" value="1"/>
</dbReference>
<dbReference type="FunFam" id="3.40.50.300:FF:001091">
    <property type="entry name" value="Probable disease resistance protein At1g61300"/>
    <property type="match status" value="1"/>
</dbReference>
<keyword evidence="8" id="KW-1185">Reference proteome</keyword>
<evidence type="ECO:0000313" key="7">
    <source>
        <dbReference type="EMBL" id="KAK4438498.1"/>
    </source>
</evidence>
<comment type="similarity">
    <text evidence="1">Belongs to the disease resistance NB-LRR family.</text>
</comment>
<reference evidence="7" key="1">
    <citation type="submission" date="2020-06" db="EMBL/GenBank/DDBJ databases">
        <authorList>
            <person name="Li T."/>
            <person name="Hu X."/>
            <person name="Zhang T."/>
            <person name="Song X."/>
            <person name="Zhang H."/>
            <person name="Dai N."/>
            <person name="Sheng W."/>
            <person name="Hou X."/>
            <person name="Wei L."/>
        </authorList>
    </citation>
    <scope>NUCLEOTIDE SEQUENCE</scope>
    <source>
        <strain evidence="7">3651</strain>
        <tissue evidence="7">Leaf</tissue>
    </source>
</reference>
<dbReference type="AlphaFoldDB" id="A0AAE2CXV1"/>
<dbReference type="PANTHER" id="PTHR23155">
    <property type="entry name" value="DISEASE RESISTANCE PROTEIN RP"/>
    <property type="match status" value="1"/>
</dbReference>
<evidence type="ECO:0000313" key="8">
    <source>
        <dbReference type="Proteomes" id="UP001293254"/>
    </source>
</evidence>
<dbReference type="Proteomes" id="UP001293254">
    <property type="component" value="Unassembled WGS sequence"/>
</dbReference>
<dbReference type="InterPro" id="IPR042197">
    <property type="entry name" value="Apaf_helical"/>
</dbReference>
<evidence type="ECO:0000256" key="1">
    <source>
        <dbReference type="ARBA" id="ARBA00008894"/>
    </source>
</evidence>
<accession>A0AAE2CXV1</accession>
<dbReference type="SUPFAM" id="SSF52540">
    <property type="entry name" value="P-loop containing nucleoside triphosphate hydrolases"/>
    <property type="match status" value="1"/>
</dbReference>
<evidence type="ECO:0000256" key="4">
    <source>
        <dbReference type="ARBA" id="ARBA00022821"/>
    </source>
</evidence>
<dbReference type="PANTHER" id="PTHR23155:SF1193">
    <property type="entry name" value="DISEASE RESISTANCE PROTEIN RPP13-RELATED"/>
    <property type="match status" value="1"/>
</dbReference>
<gene>
    <name evidence="7" type="ORF">Salat_0184100</name>
</gene>
<dbReference type="EMBL" id="JACGWO010000001">
    <property type="protein sequence ID" value="KAK4438498.1"/>
    <property type="molecule type" value="Genomic_DNA"/>
</dbReference>
<keyword evidence="3" id="KW-0547">Nucleotide-binding</keyword>
<dbReference type="Gene3D" id="1.10.8.430">
    <property type="entry name" value="Helical domain of apoptotic protease-activating factors"/>
    <property type="match status" value="1"/>
</dbReference>
<dbReference type="InterPro" id="IPR044974">
    <property type="entry name" value="Disease_R_plants"/>
</dbReference>
<evidence type="ECO:0000256" key="2">
    <source>
        <dbReference type="ARBA" id="ARBA00022614"/>
    </source>
</evidence>
<protein>
    <submittedName>
        <fullName evidence="7">Disease resistance protein RPM1</fullName>
    </submittedName>
</protein>
<feature type="domain" description="NB-ARC" evidence="6">
    <location>
        <begin position="33"/>
        <end position="201"/>
    </location>
</feature>
<proteinExistence type="inferred from homology"/>
<dbReference type="PRINTS" id="PR00364">
    <property type="entry name" value="DISEASERSIST"/>
</dbReference>
<dbReference type="Gene3D" id="3.40.50.300">
    <property type="entry name" value="P-loop containing nucleotide triphosphate hydrolases"/>
    <property type="match status" value="1"/>
</dbReference>
<dbReference type="GO" id="GO:0098542">
    <property type="term" value="P:defense response to other organism"/>
    <property type="evidence" value="ECO:0007669"/>
    <property type="project" value="TreeGrafter"/>
</dbReference>
<keyword evidence="4" id="KW-0611">Plant defense</keyword>